<feature type="transmembrane region" description="Helical" evidence="1">
    <location>
        <begin position="45"/>
        <end position="64"/>
    </location>
</feature>
<evidence type="ECO:0000256" key="1">
    <source>
        <dbReference type="SAM" id="Phobius"/>
    </source>
</evidence>
<protein>
    <submittedName>
        <fullName evidence="2">Uncharacterized protein</fullName>
    </submittedName>
</protein>
<dbReference type="AlphaFoldDB" id="A0A0S4KMT3"/>
<keyword evidence="1" id="KW-1133">Transmembrane helix</keyword>
<feature type="transmembrane region" description="Helical" evidence="1">
    <location>
        <begin position="12"/>
        <end position="33"/>
    </location>
</feature>
<dbReference type="KEGG" id="nio:NITINOP_0772"/>
<sequence>MYWMSDVESIYLVILWGSILLPHGPLGGLIPRANMMYLSIRVDRLLRHVLAPCPAFLLLIRAAATSLSCPCVS</sequence>
<evidence type="ECO:0000313" key="3">
    <source>
        <dbReference type="Proteomes" id="UP000066284"/>
    </source>
</evidence>
<keyword evidence="1" id="KW-0472">Membrane</keyword>
<keyword evidence="1" id="KW-0812">Transmembrane</keyword>
<evidence type="ECO:0000313" key="2">
    <source>
        <dbReference type="EMBL" id="CUQ65747.1"/>
    </source>
</evidence>
<gene>
    <name evidence="2" type="ORF">NITINOP_0772</name>
</gene>
<reference evidence="3" key="1">
    <citation type="submission" date="2015-09" db="EMBL/GenBank/DDBJ databases">
        <authorList>
            <person name="Daims H."/>
        </authorList>
    </citation>
    <scope>NUCLEOTIDE SEQUENCE [LARGE SCALE GENOMIC DNA]</scope>
</reference>
<dbReference type="EMBL" id="LN885086">
    <property type="protein sequence ID" value="CUQ65747.1"/>
    <property type="molecule type" value="Genomic_DNA"/>
</dbReference>
<organism evidence="2 3">
    <name type="scientific">Candidatus Nitrospira inopinata</name>
    <dbReference type="NCBI Taxonomy" id="1715989"/>
    <lineage>
        <taxon>Bacteria</taxon>
        <taxon>Pseudomonadati</taxon>
        <taxon>Nitrospirota</taxon>
        <taxon>Nitrospiria</taxon>
        <taxon>Nitrospirales</taxon>
        <taxon>Nitrospiraceae</taxon>
        <taxon>Nitrospira</taxon>
    </lineage>
</organism>
<proteinExistence type="predicted"/>
<keyword evidence="3" id="KW-1185">Reference proteome</keyword>
<dbReference type="Proteomes" id="UP000066284">
    <property type="component" value="Chromosome 1"/>
</dbReference>
<dbReference type="STRING" id="1715989.NITINOP_0772"/>
<name>A0A0S4KMT3_9BACT</name>
<accession>A0A0S4KMT3</accession>